<gene>
    <name evidence="6" type="ORF">DSM104440_02110</name>
</gene>
<evidence type="ECO:0000256" key="2">
    <source>
        <dbReference type="ARBA" id="ARBA00023136"/>
    </source>
</evidence>
<evidence type="ECO:0000313" key="7">
    <source>
        <dbReference type="Proteomes" id="UP000503096"/>
    </source>
</evidence>
<feature type="domain" description="TonB-dependent transporter Oar-like beta-barrel" evidence="5">
    <location>
        <begin position="247"/>
        <end position="318"/>
    </location>
</feature>
<evidence type="ECO:0000256" key="1">
    <source>
        <dbReference type="ARBA" id="ARBA00004442"/>
    </source>
</evidence>
<name>A0A6M4H985_9PROT</name>
<dbReference type="InterPro" id="IPR008969">
    <property type="entry name" value="CarboxyPept-like_regulatory"/>
</dbReference>
<keyword evidence="3" id="KW-0998">Cell outer membrane</keyword>
<sequence>MKIRTSHRMSRLAICVALALGAASISSQAQTTTSAVTGKVTTVDGKPIQGAAVTVRHVDSGSVANLVTDAEGRYSARGLRVGGPYTLTITKDGVTETRENVYLQLADTKEVDVRVGVAVQEKITVTASAGDDKFSASNMGTTTQIGKTELATLPSQQRNLQDYARVDPRVSQTDKERGEISVAGQNSRYNKISIDGVNISDTFGLEANTMPTLKQPVSIDAIESVQVNVSNYDVTQTGYTGGNINAVTKSGTNEFHGTATYVYRDDSMAGQRYNRATETYTDPPKFEEKLYGFTLGGPIIKDQLFFFVGYEELQSTRNAPDFGPIGSANGGIVAISPAAISAITALATSQYGIDLGTVSASGADLNVKDYLAKVDWNISAHHRANLRFTRTEQTEPIFQNFSATQVAASSNLWNQVKTLDTLVGQWFADWTPNLSTEVRLSSRDYHSEPENFASLPQQVFSFSGAVPANAPAGVNTGTRTFSTGTERSRHFNILDTKTNDLFVGATYVMGAHEIKGIVEYSDNKIYNAFLQDTKGNYTFSCVNSSATYTYTFGTINCGTATSAQVDAAILENYRIGRPSSYLVQVPVNAGGSINDGVASFHVKNEGFALQDTWQVDPRLTLQFGVRVDNPRMPQSPLKNDAAAAPLVPGTATSGGVVTARNSGGFGLDNTHTIDGETLFQPRFGFNYMLDMERPTQVRGGFGLFQGAAATVWLSNIYSNTGVATRVVGCGTSGFAACPSAGGIFRADPANQITSFPGSAPAANVDFLSTDMAQPAVWKLNIGFEHKLPWWDMVATVEYLYTKTDVGIYYQHLNLGAPTRTGTDGRPLFYTAAAYNPACWSSTGTRITTGGACAIDNRTRALSNPNFNNVLQATKTDEGKGQALTLALSGKAFQDVSWTLAYTYTEQTEASGLTSSVSNSNWQARASFDPNANEASNSSYLVKDRFNASLAWEKAFYKNFKSRVGFFYEGRTGKPYSWTYANDANGDGIFGNDLLFVPREFGSGEVIFLGDTATNRSTEQRFWDIVGANGSLSENTGKVVERNSAFSPWTNNIDFRFAQELPGFMSTHKTVISFDILNFGNLLNKKWGRIDEMAFMGQGGQIRTFVNFVGIDPASGKYIYSVRNPDDFTTRQARGESQWAMQVTFRYEF</sequence>
<dbReference type="Gene3D" id="2.40.170.20">
    <property type="entry name" value="TonB-dependent receptor, beta-barrel domain"/>
    <property type="match status" value="1"/>
</dbReference>
<dbReference type="GO" id="GO:0009279">
    <property type="term" value="C:cell outer membrane"/>
    <property type="evidence" value="ECO:0007669"/>
    <property type="project" value="UniProtKB-SubCell"/>
</dbReference>
<dbReference type="InterPro" id="IPR036942">
    <property type="entry name" value="Beta-barrel_TonB_sf"/>
</dbReference>
<dbReference type="Gene3D" id="2.60.40.1120">
    <property type="entry name" value="Carboxypeptidase-like, regulatory domain"/>
    <property type="match status" value="1"/>
</dbReference>
<keyword evidence="7" id="KW-1185">Reference proteome</keyword>
<dbReference type="AlphaFoldDB" id="A0A6M4H985"/>
<evidence type="ECO:0000256" key="4">
    <source>
        <dbReference type="SAM" id="SignalP"/>
    </source>
</evidence>
<dbReference type="InParanoid" id="A0A6M4H985"/>
<evidence type="ECO:0000259" key="5">
    <source>
        <dbReference type="Pfam" id="PF25183"/>
    </source>
</evidence>
<organism evidence="6 7">
    <name type="scientific">Usitatibacter palustris</name>
    <dbReference type="NCBI Taxonomy" id="2732487"/>
    <lineage>
        <taxon>Bacteria</taxon>
        <taxon>Pseudomonadati</taxon>
        <taxon>Pseudomonadota</taxon>
        <taxon>Betaproteobacteria</taxon>
        <taxon>Nitrosomonadales</taxon>
        <taxon>Usitatibacteraceae</taxon>
        <taxon>Usitatibacter</taxon>
    </lineage>
</organism>
<dbReference type="EMBL" id="CP053073">
    <property type="protein sequence ID" value="QJR15293.1"/>
    <property type="molecule type" value="Genomic_DNA"/>
</dbReference>
<dbReference type="InterPro" id="IPR057601">
    <property type="entry name" value="Oar-like_b-barrel"/>
</dbReference>
<evidence type="ECO:0000313" key="6">
    <source>
        <dbReference type="EMBL" id="QJR15293.1"/>
    </source>
</evidence>
<dbReference type="RefSeq" id="WP_171162442.1">
    <property type="nucleotide sequence ID" value="NZ_CP053073.1"/>
</dbReference>
<feature type="chain" id="PRO_5026726683" description="TonB-dependent transporter Oar-like beta-barrel domain-containing protein" evidence="4">
    <location>
        <begin position="30"/>
        <end position="1148"/>
    </location>
</feature>
<feature type="domain" description="TonB-dependent transporter Oar-like beta-barrel" evidence="5">
    <location>
        <begin position="336"/>
        <end position="1081"/>
    </location>
</feature>
<keyword evidence="4" id="KW-0732">Signal</keyword>
<comment type="subcellular location">
    <subcellularLocation>
        <location evidence="1">Cell outer membrane</location>
    </subcellularLocation>
</comment>
<protein>
    <recommendedName>
        <fullName evidence="5">TonB-dependent transporter Oar-like beta-barrel domain-containing protein</fullName>
    </recommendedName>
</protein>
<dbReference type="SUPFAM" id="SSF56935">
    <property type="entry name" value="Porins"/>
    <property type="match status" value="1"/>
</dbReference>
<keyword evidence="2" id="KW-0472">Membrane</keyword>
<dbReference type="Pfam" id="PF25183">
    <property type="entry name" value="OMP_b-brl_4"/>
    <property type="match status" value="2"/>
</dbReference>
<dbReference type="SUPFAM" id="SSF49464">
    <property type="entry name" value="Carboxypeptidase regulatory domain-like"/>
    <property type="match status" value="1"/>
</dbReference>
<dbReference type="Pfam" id="PF13620">
    <property type="entry name" value="CarboxypepD_reg"/>
    <property type="match status" value="1"/>
</dbReference>
<dbReference type="Proteomes" id="UP000503096">
    <property type="component" value="Chromosome"/>
</dbReference>
<dbReference type="KEGG" id="upl:DSM104440_02110"/>
<accession>A0A6M4H985</accession>
<evidence type="ECO:0000256" key="3">
    <source>
        <dbReference type="ARBA" id="ARBA00023237"/>
    </source>
</evidence>
<feature type="signal peptide" evidence="4">
    <location>
        <begin position="1"/>
        <end position="29"/>
    </location>
</feature>
<reference evidence="6 7" key="1">
    <citation type="submission" date="2020-04" db="EMBL/GenBank/DDBJ databases">
        <title>Usitatibacter rugosus gen. nov., sp. nov. and Usitatibacter palustris sp. nov., novel members of Usitatibacteraceae fam. nov. within the order Nitrosomonadales isolated from soil.</title>
        <authorList>
            <person name="Huber K.J."/>
            <person name="Neumann-Schaal M."/>
            <person name="Geppert A."/>
            <person name="Luckner M."/>
            <person name="Wanner G."/>
            <person name="Overmann J."/>
        </authorList>
    </citation>
    <scope>NUCLEOTIDE SEQUENCE [LARGE SCALE GENOMIC DNA]</scope>
    <source>
        <strain evidence="6 7">Swamp67</strain>
    </source>
</reference>
<proteinExistence type="predicted"/>